<evidence type="ECO:0000256" key="1">
    <source>
        <dbReference type="SAM" id="MobiDB-lite"/>
    </source>
</evidence>
<accession>A0A0F4YL92</accession>
<organism evidence="2 3">
    <name type="scientific">Rasamsonia emersonii (strain ATCC 16479 / CBS 393.64 / IMI 116815)</name>
    <dbReference type="NCBI Taxonomy" id="1408163"/>
    <lineage>
        <taxon>Eukaryota</taxon>
        <taxon>Fungi</taxon>
        <taxon>Dikarya</taxon>
        <taxon>Ascomycota</taxon>
        <taxon>Pezizomycotina</taxon>
        <taxon>Eurotiomycetes</taxon>
        <taxon>Eurotiomycetidae</taxon>
        <taxon>Eurotiales</taxon>
        <taxon>Trichocomaceae</taxon>
        <taxon>Rasamsonia</taxon>
    </lineage>
</organism>
<dbReference type="AlphaFoldDB" id="A0A0F4YL92"/>
<keyword evidence="3" id="KW-1185">Reference proteome</keyword>
<feature type="non-terminal residue" evidence="2">
    <location>
        <position position="1"/>
    </location>
</feature>
<feature type="compositionally biased region" description="Basic and acidic residues" evidence="1">
    <location>
        <begin position="78"/>
        <end position="113"/>
    </location>
</feature>
<dbReference type="Proteomes" id="UP000053958">
    <property type="component" value="Unassembled WGS sequence"/>
</dbReference>
<gene>
    <name evidence="2" type="ORF">T310_7689</name>
</gene>
<evidence type="ECO:0000313" key="2">
    <source>
        <dbReference type="EMBL" id="KKA18363.1"/>
    </source>
</evidence>
<name>A0A0F4YL92_RASE3</name>
<comment type="caution">
    <text evidence="2">The sequence shown here is derived from an EMBL/GenBank/DDBJ whole genome shotgun (WGS) entry which is preliminary data.</text>
</comment>
<dbReference type="GeneID" id="25319957"/>
<evidence type="ECO:0000313" key="3">
    <source>
        <dbReference type="Proteomes" id="UP000053958"/>
    </source>
</evidence>
<feature type="compositionally biased region" description="Basic and acidic residues" evidence="1">
    <location>
        <begin position="58"/>
        <end position="69"/>
    </location>
</feature>
<dbReference type="EMBL" id="LASV01000464">
    <property type="protein sequence ID" value="KKA18363.1"/>
    <property type="molecule type" value="Genomic_DNA"/>
</dbReference>
<proteinExistence type="predicted"/>
<dbReference type="RefSeq" id="XP_013324975.1">
    <property type="nucleotide sequence ID" value="XM_013469521.1"/>
</dbReference>
<protein>
    <submittedName>
        <fullName evidence="2">Uncharacterized protein</fullName>
    </submittedName>
</protein>
<sequence>QATQQKNKHHRQSMGDTGMQAPDHADREGQNGNIGQDVGDGVPDEGALQIDAGAGDGRVPRLLDGRALEDADEDDGDDPRHHDGAQDVRGDAKLPGREDARVHEQDGDLDDPHGGTVDAFI</sequence>
<feature type="compositionally biased region" description="Basic residues" evidence="1">
    <location>
        <begin position="1"/>
        <end position="12"/>
    </location>
</feature>
<reference evidence="2 3" key="1">
    <citation type="submission" date="2015-04" db="EMBL/GenBank/DDBJ databases">
        <authorList>
            <person name="Heijne W.H."/>
            <person name="Fedorova N.D."/>
            <person name="Nierman W.C."/>
            <person name="Vollebregt A.W."/>
            <person name="Zhao Z."/>
            <person name="Wu L."/>
            <person name="Kumar M."/>
            <person name="Stam H."/>
            <person name="van den Berg M.A."/>
            <person name="Pel H.J."/>
        </authorList>
    </citation>
    <scope>NUCLEOTIDE SEQUENCE [LARGE SCALE GENOMIC DNA]</scope>
    <source>
        <strain evidence="2 3">CBS 393.64</strain>
    </source>
</reference>
<feature type="region of interest" description="Disordered" evidence="1">
    <location>
        <begin position="1"/>
        <end position="121"/>
    </location>
</feature>